<comment type="caution">
    <text evidence="10">The sequence shown here is derived from an EMBL/GenBank/DDBJ whole genome shotgun (WGS) entry which is preliminary data.</text>
</comment>
<keyword evidence="11" id="KW-1185">Reference proteome</keyword>
<evidence type="ECO:0000256" key="9">
    <source>
        <dbReference type="SAM" id="MobiDB-lite"/>
    </source>
</evidence>
<gene>
    <name evidence="10" type="ORF">HGK34_09690</name>
</gene>
<feature type="transmembrane region" description="Helical" evidence="8">
    <location>
        <begin position="65"/>
        <end position="83"/>
    </location>
</feature>
<evidence type="ECO:0000256" key="7">
    <source>
        <dbReference type="ARBA" id="ARBA00023136"/>
    </source>
</evidence>
<evidence type="ECO:0000256" key="1">
    <source>
        <dbReference type="ARBA" id="ARBA00004127"/>
    </source>
</evidence>
<feature type="transmembrane region" description="Helical" evidence="8">
    <location>
        <begin position="314"/>
        <end position="338"/>
    </location>
</feature>
<evidence type="ECO:0000313" key="10">
    <source>
        <dbReference type="EMBL" id="MBL0886539.1"/>
    </source>
</evidence>
<proteinExistence type="inferred from homology"/>
<feature type="transmembrane region" description="Helical" evidence="8">
    <location>
        <begin position="247"/>
        <end position="266"/>
    </location>
</feature>
<feature type="compositionally biased region" description="Gly residues" evidence="9">
    <location>
        <begin position="284"/>
        <end position="302"/>
    </location>
</feature>
<accession>A0ABS1LKK0</accession>
<name>A0ABS1LKK0_9MICO</name>
<dbReference type="Proteomes" id="UP000675409">
    <property type="component" value="Unassembled WGS sequence"/>
</dbReference>
<sequence>MTSSSPAAHHPGRPARRTGPGRRADPARRTSRVPRGATVPVVVALHALGIGGLAGALALDGGAGAITAATGLAAYALGLRHAFDADHIATIDNTTRSLVRAGRDARGVGLWFSLGHSTVVLGAALLLTLGIGAMAPALGDESSTLRRVAGIWGPVVSGTFLLAIAVLNLAMLRRALHGPGSGTSGGSAHGHRHPAGGPVTWMLRRLGWATERPGRMYAVGLVFGLGFDTATEIGLLAITASAALGEVAWYAAVPLALLFAAGMSLLDSVQGAVARRVYAQAGPGTAGGPGTTAGPGTTGGAGRTRARGRARVRYDVVVTGVSALAALGIGTLTLARVVEEHAPWAGRLPGAAIGLEPYGVVLTVVLLVVWGAGLSVLRQPRREA</sequence>
<evidence type="ECO:0000256" key="8">
    <source>
        <dbReference type="RuleBase" id="RU362101"/>
    </source>
</evidence>
<dbReference type="InterPro" id="IPR004688">
    <property type="entry name" value="Ni/Co_transpt"/>
</dbReference>
<evidence type="ECO:0000256" key="3">
    <source>
        <dbReference type="ARBA" id="ARBA00022448"/>
    </source>
</evidence>
<feature type="transmembrane region" description="Helical" evidence="8">
    <location>
        <begin position="108"/>
        <end position="131"/>
    </location>
</feature>
<feature type="transmembrane region" description="Helical" evidence="8">
    <location>
        <begin position="358"/>
        <end position="377"/>
    </location>
</feature>
<evidence type="ECO:0000313" key="11">
    <source>
        <dbReference type="Proteomes" id="UP000675409"/>
    </source>
</evidence>
<evidence type="ECO:0000256" key="4">
    <source>
        <dbReference type="ARBA" id="ARBA00022596"/>
    </source>
</evidence>
<reference evidence="10 11" key="1">
    <citation type="journal article" date="2021" name="Arch. Microbiol.">
        <title>Myceligenerans indicum sp. nov., an actinobacterium isolated from mangrove sediment of Sundarbans, India.</title>
        <authorList>
            <person name="Asha K."/>
            <person name="Bhadury P."/>
        </authorList>
    </citation>
    <scope>NUCLEOTIDE SEQUENCE [LARGE SCALE GENOMIC DNA]</scope>
    <source>
        <strain evidence="10 11">I2</strain>
    </source>
</reference>
<organism evidence="10 11">
    <name type="scientific">Myceligenerans indicum</name>
    <dbReference type="NCBI Taxonomy" id="2593663"/>
    <lineage>
        <taxon>Bacteria</taxon>
        <taxon>Bacillati</taxon>
        <taxon>Actinomycetota</taxon>
        <taxon>Actinomycetes</taxon>
        <taxon>Micrococcales</taxon>
        <taxon>Promicromonosporaceae</taxon>
        <taxon>Myceligenerans</taxon>
    </lineage>
</organism>
<dbReference type="Pfam" id="PF03824">
    <property type="entry name" value="NicO"/>
    <property type="match status" value="1"/>
</dbReference>
<protein>
    <recommendedName>
        <fullName evidence="8">Nickel/cobalt efflux system</fullName>
    </recommendedName>
</protein>
<comment type="subcellular location">
    <subcellularLocation>
        <location evidence="8">Cell membrane</location>
        <topology evidence="8">Multi-pass membrane protein</topology>
    </subcellularLocation>
    <subcellularLocation>
        <location evidence="1">Endomembrane system</location>
        <topology evidence="1">Multi-pass membrane protein</topology>
    </subcellularLocation>
</comment>
<keyword evidence="4" id="KW-0533">Nickel</keyword>
<feature type="compositionally biased region" description="Basic residues" evidence="9">
    <location>
        <begin position="10"/>
        <end position="20"/>
    </location>
</feature>
<keyword evidence="5 8" id="KW-0812">Transmembrane</keyword>
<comment type="similarity">
    <text evidence="2 8">Belongs to the NiCoT transporter (TC 2.A.52) family.</text>
</comment>
<keyword evidence="6 8" id="KW-1133">Transmembrane helix</keyword>
<evidence type="ECO:0000256" key="6">
    <source>
        <dbReference type="ARBA" id="ARBA00022989"/>
    </source>
</evidence>
<feature type="transmembrane region" description="Helical" evidence="8">
    <location>
        <begin position="151"/>
        <end position="172"/>
    </location>
</feature>
<feature type="region of interest" description="Disordered" evidence="9">
    <location>
        <begin position="1"/>
        <end position="33"/>
    </location>
</feature>
<feature type="region of interest" description="Disordered" evidence="9">
    <location>
        <begin position="284"/>
        <end position="306"/>
    </location>
</feature>
<dbReference type="PANTHER" id="PTHR31611:SF0">
    <property type="entry name" value="HIGH-AFFINITY NICKEL TRANSPORT PROTEIN NIC1"/>
    <property type="match status" value="1"/>
</dbReference>
<evidence type="ECO:0000256" key="5">
    <source>
        <dbReference type="ARBA" id="ARBA00022692"/>
    </source>
</evidence>
<dbReference type="PANTHER" id="PTHR31611">
    <property type="entry name" value="HIGH-AFFINITY NICKEL TRANSPORT PROTEIN NIC1"/>
    <property type="match status" value="1"/>
</dbReference>
<feature type="transmembrane region" description="Helical" evidence="8">
    <location>
        <begin position="37"/>
        <end position="59"/>
    </location>
</feature>
<evidence type="ECO:0000256" key="2">
    <source>
        <dbReference type="ARBA" id="ARBA00010892"/>
    </source>
</evidence>
<dbReference type="InterPro" id="IPR011541">
    <property type="entry name" value="Ni/Co_transpt_high_affinity"/>
</dbReference>
<keyword evidence="7 8" id="KW-0472">Membrane</keyword>
<feature type="transmembrane region" description="Helical" evidence="8">
    <location>
        <begin position="217"/>
        <end position="241"/>
    </location>
</feature>
<dbReference type="EMBL" id="JABBYC010000013">
    <property type="protein sequence ID" value="MBL0886539.1"/>
    <property type="molecule type" value="Genomic_DNA"/>
</dbReference>
<keyword evidence="3 8" id="KW-0813">Transport</keyword>
<dbReference type="RefSeq" id="WP_201846600.1">
    <property type="nucleotide sequence ID" value="NZ_JABBYC010000013.1"/>
</dbReference>